<sequence length="81" mass="8430">THPSAYAAIFTQVSACAAILTHPSAYAASLTTNNAYEGLLTHPSVYAGILRSIVRTPAGAVLCVAAVLTFYPHAIVMVNRA</sequence>
<evidence type="ECO:0000313" key="3">
    <source>
        <dbReference type="Proteomes" id="UP000326340"/>
    </source>
</evidence>
<reference evidence="2 3" key="1">
    <citation type="journal article" date="2019" name="Sci. Rep.">
        <title>Colletotrichum shisoi sp. nov., an anthracnose pathogen of Perilla frutescens in Japan: molecular phylogenetic, morphological and genomic evidence.</title>
        <authorList>
            <person name="Gan P."/>
            <person name="Tsushima A."/>
            <person name="Hiroyama R."/>
            <person name="Narusaka M."/>
            <person name="Takano Y."/>
            <person name="Narusaka Y."/>
            <person name="Kawaradani M."/>
            <person name="Damm U."/>
            <person name="Shirasu K."/>
        </authorList>
    </citation>
    <scope>NUCLEOTIDE SEQUENCE [LARGE SCALE GENOMIC DNA]</scope>
    <source>
        <strain evidence="2 3">PG-2018a</strain>
    </source>
</reference>
<dbReference type="AlphaFoldDB" id="A0A5Q4BVT6"/>
<evidence type="ECO:0000256" key="1">
    <source>
        <dbReference type="SAM" id="Phobius"/>
    </source>
</evidence>
<evidence type="ECO:0000313" key="2">
    <source>
        <dbReference type="EMBL" id="TQN71118.1"/>
    </source>
</evidence>
<feature type="transmembrane region" description="Helical" evidence="1">
    <location>
        <begin position="58"/>
        <end position="78"/>
    </location>
</feature>
<dbReference type="Proteomes" id="UP000326340">
    <property type="component" value="Unassembled WGS sequence"/>
</dbReference>
<keyword evidence="1" id="KW-0812">Transmembrane</keyword>
<accession>A0A5Q4BVT6</accession>
<keyword evidence="1" id="KW-0472">Membrane</keyword>
<keyword evidence="3" id="KW-1185">Reference proteome</keyword>
<feature type="non-terminal residue" evidence="2">
    <location>
        <position position="1"/>
    </location>
</feature>
<comment type="caution">
    <text evidence="2">The sequence shown here is derived from an EMBL/GenBank/DDBJ whole genome shotgun (WGS) entry which is preliminary data.</text>
</comment>
<protein>
    <submittedName>
        <fullName evidence="2">Uncharacterized protein</fullName>
    </submittedName>
</protein>
<organism evidence="2 3">
    <name type="scientific">Colletotrichum shisoi</name>
    <dbReference type="NCBI Taxonomy" id="2078593"/>
    <lineage>
        <taxon>Eukaryota</taxon>
        <taxon>Fungi</taxon>
        <taxon>Dikarya</taxon>
        <taxon>Ascomycota</taxon>
        <taxon>Pezizomycotina</taxon>
        <taxon>Sordariomycetes</taxon>
        <taxon>Hypocreomycetidae</taxon>
        <taxon>Glomerellales</taxon>
        <taxon>Glomerellaceae</taxon>
        <taxon>Colletotrichum</taxon>
        <taxon>Colletotrichum destructivum species complex</taxon>
    </lineage>
</organism>
<dbReference type="EMBL" id="PUHP01000302">
    <property type="protein sequence ID" value="TQN71118.1"/>
    <property type="molecule type" value="Genomic_DNA"/>
</dbReference>
<gene>
    <name evidence="2" type="ORF">CSHISOI_04421</name>
</gene>
<keyword evidence="1" id="KW-1133">Transmembrane helix</keyword>
<proteinExistence type="predicted"/>
<name>A0A5Q4BVT6_9PEZI</name>